<dbReference type="Pfam" id="PF01232">
    <property type="entry name" value="Mannitol_dh"/>
    <property type="match status" value="1"/>
</dbReference>
<comment type="catalytic activity">
    <reaction evidence="2">
        <text>D-mannitol 1-phosphate + NAD(+) = beta-D-fructose 6-phosphate + NADH + H(+)</text>
        <dbReference type="Rhea" id="RHEA:19661"/>
        <dbReference type="ChEBI" id="CHEBI:15378"/>
        <dbReference type="ChEBI" id="CHEBI:57540"/>
        <dbReference type="ChEBI" id="CHEBI:57634"/>
        <dbReference type="ChEBI" id="CHEBI:57945"/>
        <dbReference type="ChEBI" id="CHEBI:61381"/>
        <dbReference type="EC" id="1.1.1.17"/>
    </reaction>
</comment>
<proteinExistence type="predicted"/>
<feature type="domain" description="Mannitol dehydrogenase N-terminal" evidence="3">
    <location>
        <begin position="13"/>
        <end position="233"/>
    </location>
</feature>
<name>A0ABP6RW43_9PSEU</name>
<dbReference type="EMBL" id="BAAAYK010000038">
    <property type="protein sequence ID" value="GAA3361715.1"/>
    <property type="molecule type" value="Genomic_DNA"/>
</dbReference>
<evidence type="ECO:0000256" key="2">
    <source>
        <dbReference type="ARBA" id="ARBA00048615"/>
    </source>
</evidence>
<keyword evidence="1" id="KW-0560">Oxidoreductase</keyword>
<dbReference type="InterPro" id="IPR008927">
    <property type="entry name" value="6-PGluconate_DH-like_C_sf"/>
</dbReference>
<dbReference type="PANTHER" id="PTHR43362:SF1">
    <property type="entry name" value="MANNITOL DEHYDROGENASE 2-RELATED"/>
    <property type="match status" value="1"/>
</dbReference>
<organism evidence="5 6">
    <name type="scientific">Saccharopolyspora gregorii</name>
    <dbReference type="NCBI Taxonomy" id="33914"/>
    <lineage>
        <taxon>Bacteria</taxon>
        <taxon>Bacillati</taxon>
        <taxon>Actinomycetota</taxon>
        <taxon>Actinomycetes</taxon>
        <taxon>Pseudonocardiales</taxon>
        <taxon>Pseudonocardiaceae</taxon>
        <taxon>Saccharopolyspora</taxon>
    </lineage>
</organism>
<evidence type="ECO:0000313" key="6">
    <source>
        <dbReference type="Proteomes" id="UP001500483"/>
    </source>
</evidence>
<sequence length="450" mass="47535">MLLDREAEPAPVRAVHLGLGGFHRAHQAWYTAADPEWGIAAYTFRSTELPAALTAQGGMYSLLVRGADDPVRTVGSLSRAHAGAEADQWLADLAAPEVAVVTLTATEAAYRVPPPGRDSAISRLVAGLRARFRASAAPITLVPCDNVPDNGAVLRSVLREAAADGDAAFAAWLEAGVLVVSTVVDRITPATTPADVRVVHELSGIRDAVPVVTEPYAEWLLAGDFPGGRPRWERAGARLVDSVDDYQRRKLWLLNGAHSLLAYAGPGRGRGTVREAMDDPVLAGLVESWWDTAARHLPLPAAELDEYRAALRRRFAAPGVEHRLRQIAVDGSQKIPARVLPVLHRERGAGRLPEAAVVVLAAWIAHFRGGDVHDPRSADLVPAARSGARAVLAALDADLASDDELIAAIDAEVPGTAGDELSGVRAGGPPPATPWQVVATDCRGCPASLA</sequence>
<dbReference type="InterPro" id="IPR036291">
    <property type="entry name" value="NAD(P)-bd_dom_sf"/>
</dbReference>
<dbReference type="InterPro" id="IPR050988">
    <property type="entry name" value="Mannitol_DH/Oxidoreductase"/>
</dbReference>
<dbReference type="InterPro" id="IPR013131">
    <property type="entry name" value="Mannitol_DH_N"/>
</dbReference>
<evidence type="ECO:0000259" key="3">
    <source>
        <dbReference type="Pfam" id="PF01232"/>
    </source>
</evidence>
<dbReference type="PANTHER" id="PTHR43362">
    <property type="entry name" value="MANNITOL DEHYDROGENASE DSF1-RELATED"/>
    <property type="match status" value="1"/>
</dbReference>
<feature type="domain" description="Mannitol dehydrogenase C-terminal" evidence="4">
    <location>
        <begin position="243"/>
        <end position="409"/>
    </location>
</feature>
<accession>A0ABP6RW43</accession>
<evidence type="ECO:0000313" key="5">
    <source>
        <dbReference type="EMBL" id="GAA3361715.1"/>
    </source>
</evidence>
<evidence type="ECO:0000256" key="1">
    <source>
        <dbReference type="ARBA" id="ARBA00023002"/>
    </source>
</evidence>
<gene>
    <name evidence="5" type="ORF">GCM10020366_46770</name>
</gene>
<dbReference type="InterPro" id="IPR013118">
    <property type="entry name" value="Mannitol_DH_C"/>
</dbReference>
<dbReference type="PRINTS" id="PR00084">
    <property type="entry name" value="MTLDHDRGNASE"/>
</dbReference>
<protein>
    <submittedName>
        <fullName evidence="5">Mannitol dehydrogenase family protein</fullName>
    </submittedName>
</protein>
<dbReference type="InterPro" id="IPR000669">
    <property type="entry name" value="Mannitol_DH"/>
</dbReference>
<dbReference type="Pfam" id="PF08125">
    <property type="entry name" value="Mannitol_dh_C"/>
    <property type="match status" value="1"/>
</dbReference>
<dbReference type="SUPFAM" id="SSF48179">
    <property type="entry name" value="6-phosphogluconate dehydrogenase C-terminal domain-like"/>
    <property type="match status" value="1"/>
</dbReference>
<evidence type="ECO:0000259" key="4">
    <source>
        <dbReference type="Pfam" id="PF08125"/>
    </source>
</evidence>
<reference evidence="6" key="1">
    <citation type="journal article" date="2019" name="Int. J. Syst. Evol. Microbiol.">
        <title>The Global Catalogue of Microorganisms (GCM) 10K type strain sequencing project: providing services to taxonomists for standard genome sequencing and annotation.</title>
        <authorList>
            <consortium name="The Broad Institute Genomics Platform"/>
            <consortium name="The Broad Institute Genome Sequencing Center for Infectious Disease"/>
            <person name="Wu L."/>
            <person name="Ma J."/>
        </authorList>
    </citation>
    <scope>NUCLEOTIDE SEQUENCE [LARGE SCALE GENOMIC DNA]</scope>
    <source>
        <strain evidence="6">JCM 9687</strain>
    </source>
</reference>
<dbReference type="InterPro" id="IPR013328">
    <property type="entry name" value="6PGD_dom2"/>
</dbReference>
<dbReference type="SUPFAM" id="SSF51735">
    <property type="entry name" value="NAD(P)-binding Rossmann-fold domains"/>
    <property type="match status" value="1"/>
</dbReference>
<dbReference type="Gene3D" id="1.10.1040.10">
    <property type="entry name" value="N-(1-d-carboxylethyl)-l-norvaline Dehydrogenase, domain 2"/>
    <property type="match status" value="1"/>
</dbReference>
<keyword evidence="6" id="KW-1185">Reference proteome</keyword>
<dbReference type="RefSeq" id="WP_344929416.1">
    <property type="nucleotide sequence ID" value="NZ_BAAAYK010000038.1"/>
</dbReference>
<comment type="caution">
    <text evidence="5">The sequence shown here is derived from an EMBL/GenBank/DDBJ whole genome shotgun (WGS) entry which is preliminary data.</text>
</comment>
<dbReference type="Proteomes" id="UP001500483">
    <property type="component" value="Unassembled WGS sequence"/>
</dbReference>
<dbReference type="Gene3D" id="3.40.50.720">
    <property type="entry name" value="NAD(P)-binding Rossmann-like Domain"/>
    <property type="match status" value="1"/>
</dbReference>